<dbReference type="EMBL" id="CAJQZC010000018">
    <property type="protein sequence ID" value="CAG4927457.1"/>
    <property type="molecule type" value="Genomic_DNA"/>
</dbReference>
<gene>
    <name evidence="2" type="ORF">LMG31841_05694</name>
</gene>
<name>A0A9N8S1A1_9BURK</name>
<keyword evidence="3" id="KW-1185">Reference proteome</keyword>
<proteinExistence type="predicted"/>
<sequence>MTFLEIPAVVIILSLVGITVIRAFASSRADTIDVFMRRGMVDDRERN</sequence>
<reference evidence="2" key="1">
    <citation type="submission" date="2021-04" db="EMBL/GenBank/DDBJ databases">
        <authorList>
            <person name="Vanwijnsberghe S."/>
        </authorList>
    </citation>
    <scope>NUCLEOTIDE SEQUENCE</scope>
    <source>
        <strain evidence="2">LMG 31841</strain>
    </source>
</reference>
<dbReference type="Proteomes" id="UP000789704">
    <property type="component" value="Unassembled WGS sequence"/>
</dbReference>
<evidence type="ECO:0000313" key="3">
    <source>
        <dbReference type="Proteomes" id="UP000789704"/>
    </source>
</evidence>
<feature type="transmembrane region" description="Helical" evidence="1">
    <location>
        <begin position="6"/>
        <end position="25"/>
    </location>
</feature>
<evidence type="ECO:0000313" key="2">
    <source>
        <dbReference type="EMBL" id="CAG4927457.1"/>
    </source>
</evidence>
<keyword evidence="1" id="KW-1133">Transmembrane helix</keyword>
<evidence type="ECO:0000256" key="1">
    <source>
        <dbReference type="SAM" id="Phobius"/>
    </source>
</evidence>
<organism evidence="2 3">
    <name type="scientific">Paraburkholderia saeva</name>
    <dbReference type="NCBI Taxonomy" id="2777537"/>
    <lineage>
        <taxon>Bacteria</taxon>
        <taxon>Pseudomonadati</taxon>
        <taxon>Pseudomonadota</taxon>
        <taxon>Betaproteobacteria</taxon>
        <taxon>Burkholderiales</taxon>
        <taxon>Burkholderiaceae</taxon>
        <taxon>Paraburkholderia</taxon>
    </lineage>
</organism>
<comment type="caution">
    <text evidence="2">The sequence shown here is derived from an EMBL/GenBank/DDBJ whole genome shotgun (WGS) entry which is preliminary data.</text>
</comment>
<accession>A0A9N8S1A1</accession>
<keyword evidence="1" id="KW-0812">Transmembrane</keyword>
<dbReference type="AlphaFoldDB" id="A0A9N8S1A1"/>
<protein>
    <submittedName>
        <fullName evidence="2">Uncharacterized protein</fullName>
    </submittedName>
</protein>
<keyword evidence="1" id="KW-0472">Membrane</keyword>